<organism evidence="2 3">
    <name type="scientific">Phytophthora fragariaefolia</name>
    <dbReference type="NCBI Taxonomy" id="1490495"/>
    <lineage>
        <taxon>Eukaryota</taxon>
        <taxon>Sar</taxon>
        <taxon>Stramenopiles</taxon>
        <taxon>Oomycota</taxon>
        <taxon>Peronosporomycetes</taxon>
        <taxon>Peronosporales</taxon>
        <taxon>Peronosporaceae</taxon>
        <taxon>Phytophthora</taxon>
    </lineage>
</organism>
<dbReference type="InterPro" id="IPR035892">
    <property type="entry name" value="C2_domain_sf"/>
</dbReference>
<evidence type="ECO:0000313" key="2">
    <source>
        <dbReference type="EMBL" id="GMF22290.1"/>
    </source>
</evidence>
<dbReference type="Proteomes" id="UP001165121">
    <property type="component" value="Unassembled WGS sequence"/>
</dbReference>
<proteinExistence type="predicted"/>
<evidence type="ECO:0000313" key="3">
    <source>
        <dbReference type="Proteomes" id="UP001165121"/>
    </source>
</evidence>
<dbReference type="OrthoDB" id="115753at2759"/>
<sequence length="290" mass="30977">MTSYGKDKFTLSLYVQSGQHLSTHAGAAFCSINVWSSSSPGGPAELTSPPKYTSFSPVRANKCVEWNEEVQVEATSPSTEVLALRVKDSSDALVGSCNIYLAHLRPHETLAKWFQLHPVGHIYLKLGLHPNQRPVPAPPVAAPVNNSPFSPEFQALVDLELKKREAAVNESPLPPHIAALLESQNTARENARFMIQQQLQQHQQALRSNLMQTPSHYPTGYPNGYLPQQSSGSNFHEMMGTAANISTIAANMQQLSGNNTGVGTSALGTVASIGLGALGLGPPGGLFGSS</sequence>
<accession>A0A9W6TY71</accession>
<dbReference type="Gene3D" id="2.60.40.150">
    <property type="entry name" value="C2 domain"/>
    <property type="match status" value="1"/>
</dbReference>
<keyword evidence="3" id="KW-1185">Reference proteome</keyword>
<gene>
    <name evidence="2" type="ORF">Pfra01_000323800</name>
</gene>
<reference evidence="2" key="1">
    <citation type="submission" date="2023-04" db="EMBL/GenBank/DDBJ databases">
        <title>Phytophthora fragariaefolia NBRC 109709.</title>
        <authorList>
            <person name="Ichikawa N."/>
            <person name="Sato H."/>
            <person name="Tonouchi N."/>
        </authorList>
    </citation>
    <scope>NUCLEOTIDE SEQUENCE</scope>
    <source>
        <strain evidence="2">NBRC 109709</strain>
    </source>
</reference>
<dbReference type="EMBL" id="BSXT01000247">
    <property type="protein sequence ID" value="GMF22290.1"/>
    <property type="molecule type" value="Genomic_DNA"/>
</dbReference>
<dbReference type="AlphaFoldDB" id="A0A9W6TY71"/>
<dbReference type="Pfam" id="PF00168">
    <property type="entry name" value="C2"/>
    <property type="match status" value="1"/>
</dbReference>
<protein>
    <submittedName>
        <fullName evidence="2">Unnamed protein product</fullName>
    </submittedName>
</protein>
<dbReference type="CDD" id="cd00030">
    <property type="entry name" value="C2"/>
    <property type="match status" value="1"/>
</dbReference>
<feature type="domain" description="C2" evidence="1">
    <location>
        <begin position="63"/>
        <end position="116"/>
    </location>
</feature>
<dbReference type="InterPro" id="IPR000008">
    <property type="entry name" value="C2_dom"/>
</dbReference>
<name>A0A9W6TY71_9STRA</name>
<comment type="caution">
    <text evidence="2">The sequence shown here is derived from an EMBL/GenBank/DDBJ whole genome shotgun (WGS) entry which is preliminary data.</text>
</comment>
<dbReference type="SUPFAM" id="SSF49562">
    <property type="entry name" value="C2 domain (Calcium/lipid-binding domain, CaLB)"/>
    <property type="match status" value="1"/>
</dbReference>
<evidence type="ECO:0000259" key="1">
    <source>
        <dbReference type="Pfam" id="PF00168"/>
    </source>
</evidence>